<dbReference type="KEGG" id="cbot:ATE48_17745"/>
<dbReference type="Gene3D" id="2.40.128.340">
    <property type="match status" value="1"/>
</dbReference>
<dbReference type="InParanoid" id="A0A1B1AM15"/>
<proteinExistence type="predicted"/>
<dbReference type="STRING" id="1759059.ATE48_17745"/>
<keyword evidence="3" id="KW-1185">Reference proteome</keyword>
<dbReference type="Proteomes" id="UP000092498">
    <property type="component" value="Chromosome"/>
</dbReference>
<protein>
    <submittedName>
        <fullName evidence="2">Uncharacterized protein</fullName>
    </submittedName>
</protein>
<gene>
    <name evidence="2" type="ORF">ATE48_17745</name>
</gene>
<sequence>MWRALALAVVIACGASPAWACEDPYNIQGLIYDDVPAGTPASALILDVAFDEATDTGPLTARVRRVVQGEYREATVRLGVVNSSCLYPLIFGREGLIIGELRRGVERQSFGPNDHPLVLTRGFKRTWFRPLLESVAERRDRTGVDAFARTMDGTPIEGAQTASGDFDGDNATDTAAFYEDEDGNLAIAVARAADDSSMPIIWSGDISSLPRFTFRTAPAGIYQTDCNAHGPNCDGAPATVTLTHDGIIIEGLEERSRTLYYWLDGAFEEVSVRE</sequence>
<reference evidence="2 3" key="1">
    <citation type="submission" date="2015-11" db="EMBL/GenBank/DDBJ databases">
        <title>Whole-Genome Sequence of Candidatus Oderbacter manganicum from the National Park Lower Oder Valley, Germany.</title>
        <authorList>
            <person name="Braun B."/>
            <person name="Liere K."/>
            <person name="Szewzyk U."/>
        </authorList>
    </citation>
    <scope>NUCLEOTIDE SEQUENCE [LARGE SCALE GENOMIC DNA]</scope>
    <source>
        <strain evidence="2 3">OTSz_A_272</strain>
    </source>
</reference>
<feature type="signal peptide" evidence="1">
    <location>
        <begin position="1"/>
        <end position="20"/>
    </location>
</feature>
<evidence type="ECO:0000313" key="3">
    <source>
        <dbReference type="Proteomes" id="UP000092498"/>
    </source>
</evidence>
<dbReference type="RefSeq" id="WP_066773897.1">
    <property type="nucleotide sequence ID" value="NZ_CP013244.1"/>
</dbReference>
<accession>A0A1B1AM15</accession>
<evidence type="ECO:0000313" key="2">
    <source>
        <dbReference type="EMBL" id="ANP47609.1"/>
    </source>
</evidence>
<evidence type="ECO:0000256" key="1">
    <source>
        <dbReference type="SAM" id="SignalP"/>
    </source>
</evidence>
<dbReference type="AlphaFoldDB" id="A0A1B1AM15"/>
<organism evidence="2 3">
    <name type="scientific">Candidatus Viadribacter manganicus</name>
    <dbReference type="NCBI Taxonomy" id="1759059"/>
    <lineage>
        <taxon>Bacteria</taxon>
        <taxon>Pseudomonadati</taxon>
        <taxon>Pseudomonadota</taxon>
        <taxon>Alphaproteobacteria</taxon>
        <taxon>Hyphomonadales</taxon>
        <taxon>Hyphomonadaceae</taxon>
        <taxon>Candidatus Viadribacter</taxon>
    </lineage>
</organism>
<dbReference type="EMBL" id="CP013244">
    <property type="protein sequence ID" value="ANP47609.1"/>
    <property type="molecule type" value="Genomic_DNA"/>
</dbReference>
<keyword evidence="1" id="KW-0732">Signal</keyword>
<name>A0A1B1AM15_9PROT</name>
<feature type="chain" id="PRO_5008519006" evidence="1">
    <location>
        <begin position="21"/>
        <end position="274"/>
    </location>
</feature>